<dbReference type="InterPro" id="IPR035966">
    <property type="entry name" value="PKF_sf"/>
</dbReference>
<name>A0A7J7KVR6_9MAGN</name>
<evidence type="ECO:0000313" key="2">
    <source>
        <dbReference type="EMBL" id="KAF6134394.1"/>
    </source>
</evidence>
<organism evidence="2 3">
    <name type="scientific">Kingdonia uniflora</name>
    <dbReference type="NCBI Taxonomy" id="39325"/>
    <lineage>
        <taxon>Eukaryota</taxon>
        <taxon>Viridiplantae</taxon>
        <taxon>Streptophyta</taxon>
        <taxon>Embryophyta</taxon>
        <taxon>Tracheophyta</taxon>
        <taxon>Spermatophyta</taxon>
        <taxon>Magnoliopsida</taxon>
        <taxon>Ranunculales</taxon>
        <taxon>Circaeasteraceae</taxon>
        <taxon>Kingdonia</taxon>
    </lineage>
</organism>
<dbReference type="SUPFAM" id="SSF53784">
    <property type="entry name" value="Phosphofructokinase"/>
    <property type="match status" value="1"/>
</dbReference>
<dbReference type="EMBL" id="JACGCM010002866">
    <property type="protein sequence ID" value="KAF6134394.1"/>
    <property type="molecule type" value="Genomic_DNA"/>
</dbReference>
<dbReference type="GO" id="GO:0003872">
    <property type="term" value="F:6-phosphofructokinase activity"/>
    <property type="evidence" value="ECO:0007669"/>
    <property type="project" value="InterPro"/>
</dbReference>
<evidence type="ECO:0000256" key="1">
    <source>
        <dbReference type="ARBA" id="ARBA00022533"/>
    </source>
</evidence>
<dbReference type="AlphaFoldDB" id="A0A7J7KVR6"/>
<proteinExistence type="predicted"/>
<dbReference type="OrthoDB" id="537915at2759"/>
<evidence type="ECO:0000313" key="3">
    <source>
        <dbReference type="Proteomes" id="UP000541444"/>
    </source>
</evidence>
<keyword evidence="1" id="KW-0021">Allosteric enzyme</keyword>
<evidence type="ECO:0008006" key="4">
    <source>
        <dbReference type="Google" id="ProtNLM"/>
    </source>
</evidence>
<accession>A0A7J7KVR6</accession>
<dbReference type="Proteomes" id="UP000541444">
    <property type="component" value="Unassembled WGS sequence"/>
</dbReference>
<dbReference type="Gene3D" id="3.40.50.460">
    <property type="entry name" value="Phosphofructokinase domain"/>
    <property type="match status" value="1"/>
</dbReference>
<protein>
    <recommendedName>
        <fullName evidence="4">Phosphofructokinase domain-containing protein</fullName>
    </recommendedName>
</protein>
<gene>
    <name evidence="2" type="ORF">GIB67_005786</name>
</gene>
<reference evidence="2 3" key="1">
    <citation type="journal article" date="2020" name="IScience">
        <title>Genome Sequencing of the Endangered Kingdonia uniflora (Circaeasteraceae, Ranunculales) Reveals Potential Mechanisms of Evolutionary Specialization.</title>
        <authorList>
            <person name="Sun Y."/>
            <person name="Deng T."/>
            <person name="Zhang A."/>
            <person name="Moore M.J."/>
            <person name="Landis J.B."/>
            <person name="Lin N."/>
            <person name="Zhang H."/>
            <person name="Zhang X."/>
            <person name="Huang J."/>
            <person name="Zhang X."/>
            <person name="Sun H."/>
            <person name="Wang H."/>
        </authorList>
    </citation>
    <scope>NUCLEOTIDE SEQUENCE [LARGE SCALE GENOMIC DNA]</scope>
    <source>
        <strain evidence="2">TB1705</strain>
        <tissue evidence="2">Leaf</tissue>
    </source>
</reference>
<dbReference type="PANTHER" id="PTHR45770">
    <property type="entry name" value="ATP-DEPENDENT 6-PHOSPHOFRUCTOKINASE 1"/>
    <property type="match status" value="1"/>
</dbReference>
<keyword evidence="3" id="KW-1185">Reference proteome</keyword>
<sequence>MVIVLAEGVGQEHVAERMDVVDVKDALGNKLLQDVGLWISQEIKDHFTKNQKMAINIKYIDTTYMVRAIPSNASNNIYCTLLAQSVAHRAMAGYTGFTVGPVNSRHVYIPISRVTETQKTINLTDRMWARLLASTNQPSFLHVNEVMKDQVDREIIEIINYSRPISL</sequence>
<dbReference type="InterPro" id="IPR050929">
    <property type="entry name" value="PFKA"/>
</dbReference>
<comment type="caution">
    <text evidence="2">The sequence shown here is derived from an EMBL/GenBank/DDBJ whole genome shotgun (WGS) entry which is preliminary data.</text>
</comment>